<dbReference type="PANTHER" id="PTHR30483">
    <property type="entry name" value="LEUCINE-SPECIFIC-BINDING PROTEIN"/>
    <property type="match status" value="1"/>
</dbReference>
<dbReference type="KEGG" id="bbh:BN112_1972"/>
<sequence length="408" mass="43582">MSAKKNPPMKSAAALALLAGALCTAPAGAQVSGDVVKIGILNDQSGLYADLAGAGSVQAARMAIEEFGGQVLGKKIELVWADHQNKADIGAGIARAWFDREGVDAIADFSNSSVGFAVQGLANERKKITLVAAGSSDFTGKACSPFSTQWVYNSYSNGYGLARLLASRGMDSVFLLTVDYTFGHAFANDVRKAVTENGGKVLGEVRFPLNSFDLSSYLLQAQASKAKLIVTAAAGSDMTSTVKQANEFGITPGQALAAPAVFITDVNSMGLQAAQGLQFVTAFYWDRTPDSRAWAEKFFARQKAMPSMTQAGVYSAVRHYLKAVEAAKTDDAVAVAAKMRELPVRDMNIENGRVREDGQVMHDMYLVEVKKPDESRRAWDYYKVLTTVPADQAFQALADSACPLVGKQ</sequence>
<dbReference type="PANTHER" id="PTHR30483:SF6">
    <property type="entry name" value="PERIPLASMIC BINDING PROTEIN OF ABC TRANSPORTER FOR NATURAL AMINO ACIDS"/>
    <property type="match status" value="1"/>
</dbReference>
<reference evidence="5 6" key="1">
    <citation type="journal article" date="2012" name="BMC Genomics">
        <title>Comparative genomics of the classical Bordetella subspecies: the evolution and exchange of virulence-associated diversity amongst closely related pathogens.</title>
        <authorList>
            <person name="Park J."/>
            <person name="Zhang Y."/>
            <person name="Buboltz A.M."/>
            <person name="Zhang X."/>
            <person name="Schuster S.C."/>
            <person name="Ahuja U."/>
            <person name="Liu M."/>
            <person name="Miller J.F."/>
            <person name="Sebaihia M."/>
            <person name="Bentley S.D."/>
            <person name="Parkhill J."/>
            <person name="Harvill E.T."/>
        </authorList>
    </citation>
    <scope>NUCLEOTIDE SEQUENCE [LARGE SCALE GENOMIC DNA]</scope>
    <source>
        <strain evidence="5 6">253</strain>
    </source>
</reference>
<evidence type="ECO:0000256" key="1">
    <source>
        <dbReference type="ARBA" id="ARBA00010062"/>
    </source>
</evidence>
<dbReference type="HOGENOM" id="CLU_027128_1_0_4"/>
<evidence type="ECO:0000313" key="5">
    <source>
        <dbReference type="EMBL" id="CCJ53889.1"/>
    </source>
</evidence>
<evidence type="ECO:0000313" key="6">
    <source>
        <dbReference type="Proteomes" id="UP000007564"/>
    </source>
</evidence>
<dbReference type="Pfam" id="PF13458">
    <property type="entry name" value="Peripla_BP_6"/>
    <property type="match status" value="1"/>
</dbReference>
<name>A0A0C6P289_BORBO</name>
<dbReference type="OrthoDB" id="8887944at2"/>
<accession>A0A0C6P289</accession>
<gene>
    <name evidence="5" type="ORF">BN112_1972</name>
</gene>
<proteinExistence type="inferred from homology"/>
<dbReference type="Proteomes" id="UP000007564">
    <property type="component" value="Chromosome"/>
</dbReference>
<dbReference type="Gene3D" id="3.40.50.2300">
    <property type="match status" value="2"/>
</dbReference>
<feature type="chain" id="PRO_5002189790" evidence="3">
    <location>
        <begin position="30"/>
        <end position="408"/>
    </location>
</feature>
<dbReference type="InterPro" id="IPR028082">
    <property type="entry name" value="Peripla_BP_I"/>
</dbReference>
<organism evidence="5 6">
    <name type="scientific">Bordetella bronchiseptica 253</name>
    <dbReference type="NCBI Taxonomy" id="568707"/>
    <lineage>
        <taxon>Bacteria</taxon>
        <taxon>Pseudomonadati</taxon>
        <taxon>Pseudomonadota</taxon>
        <taxon>Betaproteobacteria</taxon>
        <taxon>Burkholderiales</taxon>
        <taxon>Alcaligenaceae</taxon>
        <taxon>Bordetella</taxon>
    </lineage>
</organism>
<evidence type="ECO:0000256" key="3">
    <source>
        <dbReference type="SAM" id="SignalP"/>
    </source>
</evidence>
<dbReference type="SUPFAM" id="SSF53822">
    <property type="entry name" value="Periplasmic binding protein-like I"/>
    <property type="match status" value="1"/>
</dbReference>
<feature type="domain" description="Leucine-binding protein" evidence="4">
    <location>
        <begin position="36"/>
        <end position="370"/>
    </location>
</feature>
<protein>
    <submittedName>
        <fullName evidence="5">Putative branched-chain amino acid transporter substrate binding protein</fullName>
    </submittedName>
</protein>
<keyword evidence="2 3" id="KW-0732">Signal</keyword>
<evidence type="ECO:0000256" key="2">
    <source>
        <dbReference type="ARBA" id="ARBA00022729"/>
    </source>
</evidence>
<evidence type="ECO:0000259" key="4">
    <source>
        <dbReference type="Pfam" id="PF13458"/>
    </source>
</evidence>
<dbReference type="InterPro" id="IPR051010">
    <property type="entry name" value="BCAA_transport"/>
</dbReference>
<dbReference type="InterPro" id="IPR028081">
    <property type="entry name" value="Leu-bd"/>
</dbReference>
<dbReference type="RefSeq" id="WP_010926165.1">
    <property type="nucleotide sequence ID" value="NC_019382.1"/>
</dbReference>
<feature type="signal peptide" evidence="3">
    <location>
        <begin position="1"/>
        <end position="29"/>
    </location>
</feature>
<dbReference type="AlphaFoldDB" id="A0A0C6P289"/>
<dbReference type="GeneID" id="93203867"/>
<dbReference type="CDD" id="cd06327">
    <property type="entry name" value="PBP1_SBP-like"/>
    <property type="match status" value="1"/>
</dbReference>
<comment type="similarity">
    <text evidence="1">Belongs to the leucine-binding protein family.</text>
</comment>
<dbReference type="EMBL" id="HE965806">
    <property type="protein sequence ID" value="CCJ53889.1"/>
    <property type="molecule type" value="Genomic_DNA"/>
</dbReference>